<evidence type="ECO:0000313" key="3">
    <source>
        <dbReference type="Proteomes" id="UP000700732"/>
    </source>
</evidence>
<comment type="caution">
    <text evidence="2">The sequence shown here is derived from an EMBL/GenBank/DDBJ whole genome shotgun (WGS) entry which is preliminary data.</text>
</comment>
<dbReference type="PANTHER" id="PTHR46825">
    <property type="entry name" value="D-ALANYL-D-ALANINE-CARBOXYPEPTIDASE/ENDOPEPTIDASE AMPH"/>
    <property type="match status" value="1"/>
</dbReference>
<dbReference type="Gene3D" id="3.40.710.10">
    <property type="entry name" value="DD-peptidase/beta-lactamase superfamily"/>
    <property type="match status" value="1"/>
</dbReference>
<name>A0ABR6W6G0_9BACT</name>
<dbReference type="InterPro" id="IPR012338">
    <property type="entry name" value="Beta-lactam/transpept-like"/>
</dbReference>
<dbReference type="EMBL" id="VFIA01000010">
    <property type="protein sequence ID" value="MBC3791532.1"/>
    <property type="molecule type" value="Genomic_DNA"/>
</dbReference>
<gene>
    <name evidence="2" type="ORF">FH603_2035</name>
</gene>
<keyword evidence="3" id="KW-1185">Reference proteome</keyword>
<evidence type="ECO:0000259" key="1">
    <source>
        <dbReference type="Pfam" id="PF00144"/>
    </source>
</evidence>
<dbReference type="Pfam" id="PF00144">
    <property type="entry name" value="Beta-lactamase"/>
    <property type="match status" value="1"/>
</dbReference>
<dbReference type="PANTHER" id="PTHR46825:SF9">
    <property type="entry name" value="BETA-LACTAMASE-RELATED DOMAIN-CONTAINING PROTEIN"/>
    <property type="match status" value="1"/>
</dbReference>
<reference evidence="2 3" key="1">
    <citation type="submission" date="2019-06" db="EMBL/GenBank/DDBJ databases">
        <title>Spirosoma utsteinense sp. nov. isolated from Antarctic ice-free soils.</title>
        <authorList>
            <person name="Tahon G."/>
        </authorList>
    </citation>
    <scope>NUCLEOTIDE SEQUENCE [LARGE SCALE GENOMIC DNA]</scope>
    <source>
        <strain evidence="2 3">LMG 31447</strain>
    </source>
</reference>
<proteinExistence type="predicted"/>
<evidence type="ECO:0000313" key="2">
    <source>
        <dbReference type="EMBL" id="MBC3791532.1"/>
    </source>
</evidence>
<organism evidence="2 3">
    <name type="scientific">Spirosoma utsteinense</name>
    <dbReference type="NCBI Taxonomy" id="2585773"/>
    <lineage>
        <taxon>Bacteria</taxon>
        <taxon>Pseudomonadati</taxon>
        <taxon>Bacteroidota</taxon>
        <taxon>Cytophagia</taxon>
        <taxon>Cytophagales</taxon>
        <taxon>Cytophagaceae</taxon>
        <taxon>Spirosoma</taxon>
    </lineage>
</organism>
<feature type="domain" description="Beta-lactamase-related" evidence="1">
    <location>
        <begin position="38"/>
        <end position="379"/>
    </location>
</feature>
<dbReference type="RefSeq" id="WP_186737334.1">
    <property type="nucleotide sequence ID" value="NZ_VFIA01000010.1"/>
</dbReference>
<sequence length="402" mass="44630">MFRKYWLTTTITLFTTFQLPAQTIHDSLTTQLTSLQARSLFPGFSVAIVRQDSVLYQQGFGLANVQSHLPYTSQTIQSVGSVSKTLIGVALMQLVERGRFSLDTPINSLLPFRVVNPYFPTDTIRIRHLATHTSGLVDYEPVYAQTYVFSGDPGTVPSNELTMYDLSGKNAGETLSSFLFSCFNEKGSRYTRRNFARTKPGKTYAYTNLGAALAALLIETETGLSYADYTRKYILEASGMTHSGWSFETLDRERQAGAYNLTKQRYPTYSSITYPDGNLRTSCADLSQYLMAILKGYAGQDGLLTAKSFQQMLSPQFPKNQLPSGLPPRDINQGIFWVMRSNGSIGHTGSDPGASAFMFFNPKTGIGRLFMTNIDMENNADIAAQFAAIWKALGNAEDRLTR</sequence>
<dbReference type="SUPFAM" id="SSF56601">
    <property type="entry name" value="beta-lactamase/transpeptidase-like"/>
    <property type="match status" value="1"/>
</dbReference>
<dbReference type="Proteomes" id="UP000700732">
    <property type="component" value="Unassembled WGS sequence"/>
</dbReference>
<dbReference type="InterPro" id="IPR001466">
    <property type="entry name" value="Beta-lactam-related"/>
</dbReference>
<dbReference type="InterPro" id="IPR050491">
    <property type="entry name" value="AmpC-like"/>
</dbReference>
<accession>A0ABR6W6G0</accession>
<protein>
    <submittedName>
        <fullName evidence="2">CubicO group peptidase (Beta-lactamase class C family)</fullName>
    </submittedName>
</protein>